<sequence length="234" mass="25271">MTAQLKSSSSMASSLVRRQLGDKLDALRIRADNDHRCGVTPSLRKAEQAIMAGRYPDAGRFLQDAEEKLDQRAAAREAAAAAEAAERQARRRGVLTAHTPGGPSTRDGFLWLVKKGRVTPHRRDAGQRYGELYARARGDSIKSALNDNVGGRAGDSPADARLRAVFDLDAANLHIYRAMGEAHGRRLVALLEAVCGIGTTLREVAGGDDRKAAILEADLMTALDMEAIHFGVCR</sequence>
<accession>A0A2N5DQ04</accession>
<reference evidence="2 3" key="1">
    <citation type="submission" date="2017-12" db="EMBL/GenBank/DDBJ databases">
        <title>The genome sequence of Caulobacter sp. 410.</title>
        <authorList>
            <person name="Gao J."/>
            <person name="Mao X."/>
            <person name="Sun J."/>
        </authorList>
    </citation>
    <scope>NUCLEOTIDE SEQUENCE [LARGE SCALE GENOMIC DNA]</scope>
    <source>
        <strain evidence="2 3">410</strain>
    </source>
</reference>
<keyword evidence="3" id="KW-1185">Reference proteome</keyword>
<dbReference type="EMBL" id="PJRS01000010">
    <property type="protein sequence ID" value="PLR28136.1"/>
    <property type="molecule type" value="Genomic_DNA"/>
</dbReference>
<name>A0A2N5DQ04_9CAUL</name>
<evidence type="ECO:0000256" key="1">
    <source>
        <dbReference type="SAM" id="MobiDB-lite"/>
    </source>
</evidence>
<dbReference type="Proteomes" id="UP000234479">
    <property type="component" value="Unassembled WGS sequence"/>
</dbReference>
<dbReference type="AlphaFoldDB" id="A0A2N5DQ04"/>
<evidence type="ECO:0000313" key="2">
    <source>
        <dbReference type="EMBL" id="PLR28136.1"/>
    </source>
</evidence>
<feature type="region of interest" description="Disordered" evidence="1">
    <location>
        <begin position="76"/>
        <end position="100"/>
    </location>
</feature>
<comment type="caution">
    <text evidence="2">The sequence shown here is derived from an EMBL/GenBank/DDBJ whole genome shotgun (WGS) entry which is preliminary data.</text>
</comment>
<proteinExistence type="predicted"/>
<evidence type="ECO:0000313" key="3">
    <source>
        <dbReference type="Proteomes" id="UP000234479"/>
    </source>
</evidence>
<gene>
    <name evidence="2" type="ORF">SGCZBJ_03770</name>
</gene>
<dbReference type="RefSeq" id="WP_101716689.1">
    <property type="nucleotide sequence ID" value="NZ_PJRS01000010.1"/>
</dbReference>
<organism evidence="2 3">
    <name type="scientific">Caulobacter zeae</name>
    <dbReference type="NCBI Taxonomy" id="2055137"/>
    <lineage>
        <taxon>Bacteria</taxon>
        <taxon>Pseudomonadati</taxon>
        <taxon>Pseudomonadota</taxon>
        <taxon>Alphaproteobacteria</taxon>
        <taxon>Caulobacterales</taxon>
        <taxon>Caulobacteraceae</taxon>
        <taxon>Caulobacter</taxon>
    </lineage>
</organism>
<protein>
    <submittedName>
        <fullName evidence="2">Uncharacterized protein</fullName>
    </submittedName>
</protein>